<dbReference type="AlphaFoldDB" id="A0A6A3EB67"/>
<accession>A0A6A3EB67</accession>
<proteinExistence type="predicted"/>
<organism evidence="1 3">
    <name type="scientific">Phytophthora fragariae</name>
    <dbReference type="NCBI Taxonomy" id="53985"/>
    <lineage>
        <taxon>Eukaryota</taxon>
        <taxon>Sar</taxon>
        <taxon>Stramenopiles</taxon>
        <taxon>Oomycota</taxon>
        <taxon>Peronosporomycetes</taxon>
        <taxon>Peronosporales</taxon>
        <taxon>Peronosporaceae</taxon>
        <taxon>Phytophthora</taxon>
    </lineage>
</organism>
<reference evidence="1 3" key="1">
    <citation type="submission" date="2018-08" db="EMBL/GenBank/DDBJ databases">
        <title>Genomic investigation of the strawberry pathogen Phytophthora fragariae indicates pathogenicity is determined by transcriptional variation in three key races.</title>
        <authorList>
            <person name="Adams T.M."/>
            <person name="Armitage A.D."/>
            <person name="Sobczyk M.K."/>
            <person name="Bates H.J."/>
            <person name="Dunwell J.M."/>
            <person name="Nellist C.F."/>
            <person name="Harrison R.J."/>
        </authorList>
    </citation>
    <scope>NUCLEOTIDE SEQUENCE [LARGE SCALE GENOMIC DNA]</scope>
    <source>
        <strain evidence="2 4">BC-23</strain>
        <strain evidence="1 3">NOV-9</strain>
    </source>
</reference>
<evidence type="ECO:0000313" key="1">
    <source>
        <dbReference type="EMBL" id="KAE8929496.1"/>
    </source>
</evidence>
<name>A0A6A3EB67_9STRA</name>
<sequence length="535" mass="58660">MYDDASCTAPATSVRMWQDLSCVPQKDHYNPVCKPDKSGYSVSDCKDFETALDVALYQSGWQSYVLVSKYDGWCGGSDALDEAEAYSLSEVDRRCHTNRLGTTSSSISLDHSMLTYTTYSDPYCKEVSGTTQMQWSEIMGSMGNNCVNGTRIAVGGFVSTVSKVVAVFNESSCSGTPVKLTFTRGFDCIGGLQDPANSECGGDGSSLYSVSGCTSDDYSAYTMNAFGNYTPHLIMEGWDNSNCKGYPNVTVYTADGSCHLNTDGNTSFKATLTADSTAEITSYTDQYCGTMDSSMTVTKRQLISHACLGSDRCNSKSLNTGSSFQAASPPTRYPQPGVMDLSEIPFDVPVILQSLFKRKNLQNPLGSKTARCLEDNRDVYEQLILRRVRDDKVAIQSVRNNRYLQVRTSGQCIFDPKEPGDWELFTMETDASCALFFVSCHTGLVLQCDDNCVAKCDNSNRLKWESWRILEPRSTTTTQVQAAPDRREGLVGKERQDFILALVNSGKTVDEIDQIVSRLFDAPAASAFAVPVDKA</sequence>
<evidence type="ECO:0000313" key="3">
    <source>
        <dbReference type="Proteomes" id="UP000429523"/>
    </source>
</evidence>
<dbReference type="CDD" id="cd00257">
    <property type="entry name" value="beta-trefoil_FSCN-like"/>
    <property type="match status" value="1"/>
</dbReference>
<evidence type="ECO:0000313" key="2">
    <source>
        <dbReference type="EMBL" id="KAE9201460.1"/>
    </source>
</evidence>
<dbReference type="Proteomes" id="UP000476176">
    <property type="component" value="Unassembled WGS sequence"/>
</dbReference>
<evidence type="ECO:0000313" key="4">
    <source>
        <dbReference type="Proteomes" id="UP000476176"/>
    </source>
</evidence>
<dbReference type="SUPFAM" id="SSF50405">
    <property type="entry name" value="Actin-crosslinking proteins"/>
    <property type="match status" value="1"/>
</dbReference>
<dbReference type="Gene3D" id="2.80.10.50">
    <property type="match status" value="1"/>
</dbReference>
<gene>
    <name evidence="2" type="ORF">PF004_g18711</name>
    <name evidence="1" type="ORF">PF009_g20382</name>
</gene>
<dbReference type="InterPro" id="IPR008999">
    <property type="entry name" value="Actin-crosslinking"/>
</dbReference>
<dbReference type="EMBL" id="QXGF01001508">
    <property type="protein sequence ID" value="KAE8929496.1"/>
    <property type="molecule type" value="Genomic_DNA"/>
</dbReference>
<dbReference type="Proteomes" id="UP000429523">
    <property type="component" value="Unassembled WGS sequence"/>
</dbReference>
<dbReference type="PANTHER" id="PTHR33714:SF3">
    <property type="entry name" value="COUNTING FACTOR-ASSOCIATED PROTEIN A-RELATED"/>
    <property type="match status" value="1"/>
</dbReference>
<protein>
    <submittedName>
        <fullName evidence="1">Uncharacterized protein</fullName>
    </submittedName>
</protein>
<dbReference type="EMBL" id="QXGC01001509">
    <property type="protein sequence ID" value="KAE9201460.1"/>
    <property type="molecule type" value="Genomic_DNA"/>
</dbReference>
<dbReference type="PANTHER" id="PTHR33714">
    <property type="entry name" value="COUNTING FACTOR-ASSOCIATED PROTEIN A-RELATED"/>
    <property type="match status" value="1"/>
</dbReference>
<comment type="caution">
    <text evidence="1">The sequence shown here is derived from an EMBL/GenBank/DDBJ whole genome shotgun (WGS) entry which is preliminary data.</text>
</comment>